<keyword evidence="4" id="KW-0808">Transferase</keyword>
<dbReference type="SMART" id="SM00086">
    <property type="entry name" value="PAC"/>
    <property type="match status" value="1"/>
</dbReference>
<dbReference type="Gene3D" id="3.30.450.20">
    <property type="entry name" value="PAS domain"/>
    <property type="match status" value="2"/>
</dbReference>
<feature type="domain" description="PAC" evidence="8">
    <location>
        <begin position="204"/>
        <end position="256"/>
    </location>
</feature>
<comment type="catalytic activity">
    <reaction evidence="1">
        <text>ATP + protein L-histidine = ADP + protein N-phospho-L-histidine.</text>
        <dbReference type="EC" id="2.7.13.3"/>
    </reaction>
</comment>
<evidence type="ECO:0000259" key="7">
    <source>
        <dbReference type="PROSITE" id="PS50112"/>
    </source>
</evidence>
<feature type="domain" description="PAS" evidence="7">
    <location>
        <begin position="148"/>
        <end position="201"/>
    </location>
</feature>
<dbReference type="CDD" id="cd00075">
    <property type="entry name" value="HATPase"/>
    <property type="match status" value="1"/>
</dbReference>
<feature type="domain" description="Histidine kinase" evidence="6">
    <location>
        <begin position="267"/>
        <end position="489"/>
    </location>
</feature>
<dbReference type="SMART" id="SM00091">
    <property type="entry name" value="PAS"/>
    <property type="match status" value="2"/>
</dbReference>
<dbReference type="CDD" id="cd00130">
    <property type="entry name" value="PAS"/>
    <property type="match status" value="2"/>
</dbReference>
<evidence type="ECO:0000313" key="10">
    <source>
        <dbReference type="Proteomes" id="UP000000663"/>
    </source>
</evidence>
<evidence type="ECO:0000256" key="5">
    <source>
        <dbReference type="ARBA" id="ARBA00022777"/>
    </source>
</evidence>
<dbReference type="Pfam" id="PF13426">
    <property type="entry name" value="PAS_9"/>
    <property type="match status" value="1"/>
</dbReference>
<dbReference type="InterPro" id="IPR035965">
    <property type="entry name" value="PAS-like_dom_sf"/>
</dbReference>
<dbReference type="PRINTS" id="PR00344">
    <property type="entry name" value="BCTRLSENSOR"/>
</dbReference>
<dbReference type="PANTHER" id="PTHR43304">
    <property type="entry name" value="PHYTOCHROME-LIKE PROTEIN CPH1"/>
    <property type="match status" value="1"/>
</dbReference>
<dbReference type="SUPFAM" id="SSF55874">
    <property type="entry name" value="ATPase domain of HSP90 chaperone/DNA topoisomerase II/histidine kinase"/>
    <property type="match status" value="1"/>
</dbReference>
<dbReference type="PROSITE" id="PS50113">
    <property type="entry name" value="PAC"/>
    <property type="match status" value="1"/>
</dbReference>
<dbReference type="InterPro" id="IPR036890">
    <property type="entry name" value="HATPase_C_sf"/>
</dbReference>
<protein>
    <recommendedName>
        <fullName evidence="2">histidine kinase</fullName>
        <ecNumber evidence="2">2.7.13.3</ecNumber>
    </recommendedName>
</protein>
<dbReference type="InterPro" id="IPR000014">
    <property type="entry name" value="PAS"/>
</dbReference>
<evidence type="ECO:0000259" key="8">
    <source>
        <dbReference type="PROSITE" id="PS50113"/>
    </source>
</evidence>
<keyword evidence="10" id="KW-1185">Reference proteome</keyword>
<reference evidence="9 10" key="1">
    <citation type="journal article" date="2006" name="Science">
        <title>Genome of rice cluster I archaea -- the key methane producers in the rice rhizosphere.</title>
        <authorList>
            <person name="Erkel C."/>
            <person name="Kube M."/>
            <person name="Reinhardt R."/>
            <person name="Liesack W."/>
        </authorList>
    </citation>
    <scope>NUCLEOTIDE SEQUENCE [LARGE SCALE GENOMIC DNA]</scope>
    <source>
        <strain evidence="10">DSM 22066 / NBRC 105507 / MRE50</strain>
    </source>
</reference>
<evidence type="ECO:0000256" key="4">
    <source>
        <dbReference type="ARBA" id="ARBA00022679"/>
    </source>
</evidence>
<dbReference type="FunFam" id="3.30.450.20:FF:000088">
    <property type="entry name" value="Sensory transduction histidine kinase"/>
    <property type="match status" value="1"/>
</dbReference>
<dbReference type="Pfam" id="PF02518">
    <property type="entry name" value="HATPase_c"/>
    <property type="match status" value="1"/>
</dbReference>
<accession>Q0W1D6</accession>
<dbReference type="PROSITE" id="PS50109">
    <property type="entry name" value="HIS_KIN"/>
    <property type="match status" value="1"/>
</dbReference>
<dbReference type="SUPFAM" id="SSF55785">
    <property type="entry name" value="PYP-like sensor domain (PAS domain)"/>
    <property type="match status" value="2"/>
</dbReference>
<dbReference type="Gene3D" id="2.10.70.100">
    <property type="match status" value="1"/>
</dbReference>
<dbReference type="EMBL" id="AM114193">
    <property type="protein sequence ID" value="CAJ37807.1"/>
    <property type="molecule type" value="Genomic_DNA"/>
</dbReference>
<dbReference type="GO" id="GO:0004673">
    <property type="term" value="F:protein histidine kinase activity"/>
    <property type="evidence" value="ECO:0007669"/>
    <property type="project" value="UniProtKB-EC"/>
</dbReference>
<dbReference type="EC" id="2.7.13.3" evidence="2"/>
<dbReference type="PROSITE" id="PS50112">
    <property type="entry name" value="PAS"/>
    <property type="match status" value="1"/>
</dbReference>
<dbReference type="InterPro" id="IPR000700">
    <property type="entry name" value="PAS-assoc_C"/>
</dbReference>
<organism evidence="9 10">
    <name type="scientific">Methanocella arvoryzae (strain DSM 22066 / NBRC 105507 / MRE50)</name>
    <dbReference type="NCBI Taxonomy" id="351160"/>
    <lineage>
        <taxon>Archaea</taxon>
        <taxon>Methanobacteriati</taxon>
        <taxon>Methanobacteriota</taxon>
        <taxon>Stenosarchaea group</taxon>
        <taxon>Methanomicrobia</taxon>
        <taxon>Methanocellales</taxon>
        <taxon>Methanocellaceae</taxon>
        <taxon>Methanocella</taxon>
    </lineage>
</organism>
<evidence type="ECO:0000256" key="2">
    <source>
        <dbReference type="ARBA" id="ARBA00012438"/>
    </source>
</evidence>
<dbReference type="GeneID" id="25397264"/>
<dbReference type="InterPro" id="IPR001610">
    <property type="entry name" value="PAC"/>
</dbReference>
<dbReference type="InterPro" id="IPR052162">
    <property type="entry name" value="Sensor_kinase/Photoreceptor"/>
</dbReference>
<dbReference type="InterPro" id="IPR013655">
    <property type="entry name" value="PAS_fold_3"/>
</dbReference>
<evidence type="ECO:0000313" key="9">
    <source>
        <dbReference type="EMBL" id="CAJ37807.1"/>
    </source>
</evidence>
<dbReference type="Gene3D" id="3.30.565.10">
    <property type="entry name" value="Histidine kinase-like ATPase, C-terminal domain"/>
    <property type="match status" value="1"/>
</dbReference>
<dbReference type="PANTHER" id="PTHR43304:SF1">
    <property type="entry name" value="PAC DOMAIN-CONTAINING PROTEIN"/>
    <property type="match status" value="1"/>
</dbReference>
<dbReference type="RefSeq" id="WP_012034781.1">
    <property type="nucleotide sequence ID" value="NC_009464.1"/>
</dbReference>
<dbReference type="InterPro" id="IPR005467">
    <property type="entry name" value="His_kinase_dom"/>
</dbReference>
<name>Q0W1D6_METAR</name>
<dbReference type="InterPro" id="IPR003594">
    <property type="entry name" value="HATPase_dom"/>
</dbReference>
<dbReference type="KEGG" id="rci:RRC13"/>
<dbReference type="eggNOG" id="arCOG02350">
    <property type="taxonomic scope" value="Archaea"/>
</dbReference>
<dbReference type="NCBIfam" id="TIGR00229">
    <property type="entry name" value="sensory_box"/>
    <property type="match status" value="2"/>
</dbReference>
<dbReference type="STRING" id="351160.RRC13"/>
<keyword evidence="5 9" id="KW-0418">Kinase</keyword>
<dbReference type="Pfam" id="PF08447">
    <property type="entry name" value="PAS_3"/>
    <property type="match status" value="1"/>
</dbReference>
<keyword evidence="3" id="KW-0597">Phosphoprotein</keyword>
<dbReference type="InterPro" id="IPR004358">
    <property type="entry name" value="Sig_transdc_His_kin-like_C"/>
</dbReference>
<dbReference type="Proteomes" id="UP000000663">
    <property type="component" value="Chromosome"/>
</dbReference>
<proteinExistence type="predicted"/>
<evidence type="ECO:0000256" key="1">
    <source>
        <dbReference type="ARBA" id="ARBA00000085"/>
    </source>
</evidence>
<dbReference type="SMART" id="SM00387">
    <property type="entry name" value="HATPase_c"/>
    <property type="match status" value="1"/>
</dbReference>
<evidence type="ECO:0000256" key="3">
    <source>
        <dbReference type="ARBA" id="ARBA00022553"/>
    </source>
</evidence>
<dbReference type="AlphaFoldDB" id="Q0W1D6"/>
<sequence>MHDDLSLYQEIYRQSHDGIVIHTGEQIVYTNSSYARIMGADSPACLIGRSIYDFIPAYSRELARQRFKLILEKGINIPLIEDNMIGLDGNPVSLQISACRVGDNSEPLVQVIVRDVTDIKRMEKSLKASIAELDRAQKIARMGSWEWDLRQRRLYWSDETYRILGMEPSEKTPSTEALLKHVHPEDRNRVRKFLSTAKARMTDGKIDFRIVTPDGNLKHIYLEGDVEFDKLGNPIRAFGVFHDITERKMIEAELQNARAQAELYLDLMGHDINNMNQIAMGYLELAIDIVKAGGSITEENLFLIEKPMVTLQSSSRLISNVRKVRNEQAGAYKSQIIDVGKLLREVKAEFSGITGRYVEINIAIRHSPKVRANELLKDVFVNLVGNAIKHSDPGKALTINISAGVALSNGKPYCKVAIEDNGPGIPDDYKRQLFDLQSLDKARTNGKGLGLCLTDMLVRDFGGYLRVENRMTEDYRQGSRFIVILPVAETD</sequence>
<dbReference type="eggNOG" id="arCOG06515">
    <property type="taxonomic scope" value="Archaea"/>
</dbReference>
<evidence type="ECO:0000259" key="6">
    <source>
        <dbReference type="PROSITE" id="PS50109"/>
    </source>
</evidence>
<gene>
    <name evidence="9" type="ORF">RRC13</name>
</gene>